<dbReference type="Pfam" id="PF07940">
    <property type="entry name" value="Hepar_II_III_C"/>
    <property type="match status" value="1"/>
</dbReference>
<dbReference type="Proteomes" id="UP001597521">
    <property type="component" value="Unassembled WGS sequence"/>
</dbReference>
<dbReference type="Gene3D" id="2.70.98.70">
    <property type="match status" value="1"/>
</dbReference>
<dbReference type="Gene3D" id="1.50.10.100">
    <property type="entry name" value="Chondroitin AC/alginate lyase"/>
    <property type="match status" value="1"/>
</dbReference>
<reference evidence="4" key="1">
    <citation type="journal article" date="2019" name="Int. J. Syst. Evol. Microbiol.">
        <title>The Global Catalogue of Microorganisms (GCM) 10K type strain sequencing project: providing services to taxonomists for standard genome sequencing and annotation.</title>
        <authorList>
            <consortium name="The Broad Institute Genomics Platform"/>
            <consortium name="The Broad Institute Genome Sequencing Center for Infectious Disease"/>
            <person name="Wu L."/>
            <person name="Ma J."/>
        </authorList>
    </citation>
    <scope>NUCLEOTIDE SEQUENCE [LARGE SCALE GENOMIC DNA]</scope>
    <source>
        <strain evidence="4">CCM 7427</strain>
    </source>
</reference>
<sequence length="529" mass="57333">MTPPLSDRLRGAALGAADSVVTWPLMRWTWRGLGDDAFAGEIPEIRPSDSETVRDMMAGRYLLANKLVETGGASPFCLDDAHPDWWQNLHGFSWLRHFRDVRDPASRRFARTLVLDWISREGEFDRASWAVGLTAQRVLNWLRHLALLLEDATAEQTRTIQRVLGTQVQSLKFRAPLARDPADALLAGIALVGAAFCDQSESADLASRVDALNATLASQLDPSGLHLSRNARLQLQLLVELASIRPLAASAKSEAANELAAQIDRMHATLDALTLSTGEPVYFNGTGQLPHDILVAVQAHGPAAKRKSQLLGGYGTLRDGDTVVIADSGLRPPPGLDRDIHAGALAFELSHGSELIVGSCGPAPTDLIESRDLFRQGVAHSAPTIDAEDVPGGAQITLDPAEHALTITSQGYAKRTGFEIERRISLLSEGTTVVGQDRLVGDNGGTGLLSVRFHLGPGTMVRQNRGEAIVRLVLPNGQIWSFLWEGASLRDEESVRQSAYLGFHRTRQLVLEAPVAPGTEIAWIFTLEQ</sequence>
<comment type="caution">
    <text evidence="3">The sequence shown here is derived from an EMBL/GenBank/DDBJ whole genome shotgun (WGS) entry which is preliminary data.</text>
</comment>
<dbReference type="EMBL" id="JBHUNP010000001">
    <property type="protein sequence ID" value="MFD2647809.1"/>
    <property type="molecule type" value="Genomic_DNA"/>
</dbReference>
<dbReference type="InterPro" id="IPR012480">
    <property type="entry name" value="Hepar_II_III_C"/>
</dbReference>
<evidence type="ECO:0000313" key="4">
    <source>
        <dbReference type="Proteomes" id="UP001597521"/>
    </source>
</evidence>
<feature type="domain" description="Heparinase II/III-like C-terminal" evidence="2">
    <location>
        <begin position="309"/>
        <end position="523"/>
    </location>
</feature>
<gene>
    <name evidence="3" type="ORF">ACFSX5_08405</name>
</gene>
<keyword evidence="4" id="KW-1185">Reference proteome</keyword>
<dbReference type="InterPro" id="IPR008929">
    <property type="entry name" value="Chondroitin_lyas"/>
</dbReference>
<name>A0ABW5QJL2_9HYPH</name>
<comment type="subcellular location">
    <subcellularLocation>
        <location evidence="1">Cell envelope</location>
    </subcellularLocation>
</comment>
<evidence type="ECO:0000256" key="1">
    <source>
        <dbReference type="ARBA" id="ARBA00004196"/>
    </source>
</evidence>
<protein>
    <submittedName>
        <fullName evidence="3">Heparinase II/III family protein</fullName>
    </submittedName>
</protein>
<proteinExistence type="predicted"/>
<accession>A0ABW5QJL2</accession>
<organism evidence="3 4">
    <name type="scientific">Devosia albogilva</name>
    <dbReference type="NCBI Taxonomy" id="429726"/>
    <lineage>
        <taxon>Bacteria</taxon>
        <taxon>Pseudomonadati</taxon>
        <taxon>Pseudomonadota</taxon>
        <taxon>Alphaproteobacteria</taxon>
        <taxon>Hyphomicrobiales</taxon>
        <taxon>Devosiaceae</taxon>
        <taxon>Devosia</taxon>
    </lineage>
</organism>
<evidence type="ECO:0000313" key="3">
    <source>
        <dbReference type="EMBL" id="MFD2647809.1"/>
    </source>
</evidence>
<evidence type="ECO:0000259" key="2">
    <source>
        <dbReference type="Pfam" id="PF07940"/>
    </source>
</evidence>
<dbReference type="RefSeq" id="WP_386832825.1">
    <property type="nucleotide sequence ID" value="NZ_JBHUNP010000001.1"/>
</dbReference>